<evidence type="ECO:0000256" key="6">
    <source>
        <dbReference type="ARBA" id="ARBA00023134"/>
    </source>
</evidence>
<dbReference type="Pfam" id="PF12804">
    <property type="entry name" value="NTP_transf_3"/>
    <property type="match status" value="1"/>
</dbReference>
<keyword evidence="3" id="KW-0479">Metal-binding</keyword>
<dbReference type="EMBL" id="CP011058">
    <property type="protein sequence ID" value="AJY75394.1"/>
    <property type="molecule type" value="Genomic_DNA"/>
</dbReference>
<dbReference type="GO" id="GO:0006777">
    <property type="term" value="P:Mo-molybdopterin cofactor biosynthetic process"/>
    <property type="evidence" value="ECO:0007669"/>
    <property type="project" value="UniProtKB-KW"/>
</dbReference>
<dbReference type="STRING" id="1126833.VN24_13485"/>
<dbReference type="OrthoDB" id="9788394at2"/>
<keyword evidence="10" id="KW-1185">Reference proteome</keyword>
<evidence type="ECO:0000313" key="10">
    <source>
        <dbReference type="Proteomes" id="UP000032633"/>
    </source>
</evidence>
<evidence type="ECO:0000256" key="4">
    <source>
        <dbReference type="ARBA" id="ARBA00022741"/>
    </source>
</evidence>
<keyword evidence="4" id="KW-0547">Nucleotide-binding</keyword>
<dbReference type="PANTHER" id="PTHR19136">
    <property type="entry name" value="MOLYBDENUM COFACTOR GUANYLYLTRANSFERASE"/>
    <property type="match status" value="1"/>
</dbReference>
<dbReference type="InterPro" id="IPR013482">
    <property type="entry name" value="Molybde_CF_guanTrfase"/>
</dbReference>
<protein>
    <recommendedName>
        <fullName evidence="8">MobA-like NTP transferase domain-containing protein</fullName>
    </recommendedName>
</protein>
<organism evidence="9 10">
    <name type="scientific">Paenibacillus beijingensis</name>
    <dbReference type="NCBI Taxonomy" id="1126833"/>
    <lineage>
        <taxon>Bacteria</taxon>
        <taxon>Bacillati</taxon>
        <taxon>Bacillota</taxon>
        <taxon>Bacilli</taxon>
        <taxon>Bacillales</taxon>
        <taxon>Paenibacillaceae</taxon>
        <taxon>Paenibacillus</taxon>
    </lineage>
</organism>
<dbReference type="Proteomes" id="UP000032633">
    <property type="component" value="Chromosome"/>
</dbReference>
<name>A0A0D5NJ42_9BACL</name>
<keyword evidence="2" id="KW-0808">Transferase</keyword>
<keyword evidence="1" id="KW-0963">Cytoplasm</keyword>
<feature type="domain" description="MobA-like NTP transferase" evidence="8">
    <location>
        <begin position="4"/>
        <end position="155"/>
    </location>
</feature>
<dbReference type="SUPFAM" id="SSF53448">
    <property type="entry name" value="Nucleotide-diphospho-sugar transferases"/>
    <property type="match status" value="1"/>
</dbReference>
<reference evidence="10" key="2">
    <citation type="submission" date="2015-03" db="EMBL/GenBank/DDBJ databases">
        <title>Genome sequence of Paenibacillus beijingensis strain DSM 24997T.</title>
        <authorList>
            <person name="Kwak Y."/>
            <person name="Shin J.-H."/>
        </authorList>
    </citation>
    <scope>NUCLEOTIDE SEQUENCE [LARGE SCALE GENOMIC DNA]</scope>
    <source>
        <strain evidence="10">DSM 24997</strain>
    </source>
</reference>
<evidence type="ECO:0000313" key="9">
    <source>
        <dbReference type="EMBL" id="AJY75394.1"/>
    </source>
</evidence>
<gene>
    <name evidence="9" type="ORF">VN24_13485</name>
</gene>
<dbReference type="PANTHER" id="PTHR19136:SF81">
    <property type="entry name" value="MOLYBDENUM COFACTOR GUANYLYLTRANSFERASE"/>
    <property type="match status" value="1"/>
</dbReference>
<dbReference type="HOGENOM" id="CLU_055597_2_1_9"/>
<evidence type="ECO:0000256" key="7">
    <source>
        <dbReference type="ARBA" id="ARBA00023150"/>
    </source>
</evidence>
<evidence type="ECO:0000256" key="5">
    <source>
        <dbReference type="ARBA" id="ARBA00022842"/>
    </source>
</evidence>
<evidence type="ECO:0000259" key="8">
    <source>
        <dbReference type="Pfam" id="PF12804"/>
    </source>
</evidence>
<dbReference type="InterPro" id="IPR029044">
    <property type="entry name" value="Nucleotide-diphossugar_trans"/>
</dbReference>
<dbReference type="GO" id="GO:0005525">
    <property type="term" value="F:GTP binding"/>
    <property type="evidence" value="ECO:0007669"/>
    <property type="project" value="UniProtKB-KW"/>
</dbReference>
<keyword evidence="5" id="KW-0460">Magnesium</keyword>
<dbReference type="PATRIC" id="fig|1126833.4.peg.2941"/>
<dbReference type="KEGG" id="pbj:VN24_13485"/>
<proteinExistence type="predicted"/>
<evidence type="ECO:0000256" key="3">
    <source>
        <dbReference type="ARBA" id="ARBA00022723"/>
    </source>
</evidence>
<dbReference type="CDD" id="cd02503">
    <property type="entry name" value="MobA"/>
    <property type="match status" value="1"/>
</dbReference>
<keyword evidence="7" id="KW-0501">Molybdenum cofactor biosynthesis</keyword>
<evidence type="ECO:0000256" key="2">
    <source>
        <dbReference type="ARBA" id="ARBA00022679"/>
    </source>
</evidence>
<sequence>MMTGLILAGGPSKRMNGKRKALLPFGGEILLQRQIRELRKSCAEIIVAAEDPKPYLRLVDTDVRIITDYYHGKGPLGGMHAGLSLARHDSVWVVGCGMPFISARAAVLLDQLRTCGAEAAIPLIEGREYPLHGVYGKSCARQALALMERGERHVSALMPALRWIKADETFLLEAGIDPLFTMNIVTDEQYEHALQFAEKLAMM</sequence>
<dbReference type="AlphaFoldDB" id="A0A0D5NJ42"/>
<dbReference type="InterPro" id="IPR025877">
    <property type="entry name" value="MobA-like_NTP_Trfase"/>
</dbReference>
<dbReference type="Gene3D" id="3.90.550.10">
    <property type="entry name" value="Spore Coat Polysaccharide Biosynthesis Protein SpsA, Chain A"/>
    <property type="match status" value="1"/>
</dbReference>
<dbReference type="RefSeq" id="WP_045670823.1">
    <property type="nucleotide sequence ID" value="NZ_CP011058.1"/>
</dbReference>
<evidence type="ECO:0000256" key="1">
    <source>
        <dbReference type="ARBA" id="ARBA00022490"/>
    </source>
</evidence>
<dbReference type="GO" id="GO:0046872">
    <property type="term" value="F:metal ion binding"/>
    <property type="evidence" value="ECO:0007669"/>
    <property type="project" value="UniProtKB-KW"/>
</dbReference>
<reference evidence="9 10" key="1">
    <citation type="journal article" date="2015" name="J. Biotechnol.">
        <title>Complete genome sequence of Paenibacillus beijingensis 7188(T) (=DSM 24997(T)), a novel rhizobacterium from jujube garden soil.</title>
        <authorList>
            <person name="Kwak Y."/>
            <person name="Shin J.H."/>
        </authorList>
    </citation>
    <scope>NUCLEOTIDE SEQUENCE [LARGE SCALE GENOMIC DNA]</scope>
    <source>
        <strain evidence="9 10">DSM 24997</strain>
    </source>
</reference>
<accession>A0A0D5NJ42</accession>
<dbReference type="GO" id="GO:0016779">
    <property type="term" value="F:nucleotidyltransferase activity"/>
    <property type="evidence" value="ECO:0007669"/>
    <property type="project" value="UniProtKB-ARBA"/>
</dbReference>
<keyword evidence="6" id="KW-0342">GTP-binding</keyword>